<evidence type="ECO:0000256" key="1">
    <source>
        <dbReference type="SAM" id="MobiDB-lite"/>
    </source>
</evidence>
<name>A0A0G4GKE6_9ALVE</name>
<accession>A0A0G4GKE6</accession>
<dbReference type="VEuPathDB" id="CryptoDB:Cvel_4829"/>
<feature type="compositionally biased region" description="Basic and acidic residues" evidence="1">
    <location>
        <begin position="832"/>
        <end position="847"/>
    </location>
</feature>
<reference evidence="2" key="1">
    <citation type="submission" date="2014-11" db="EMBL/GenBank/DDBJ databases">
        <authorList>
            <person name="Otto D Thomas"/>
            <person name="Naeem Raeece"/>
        </authorList>
    </citation>
    <scope>NUCLEOTIDE SEQUENCE</scope>
</reference>
<dbReference type="EMBL" id="CDMZ01001303">
    <property type="protein sequence ID" value="CEM30493.1"/>
    <property type="molecule type" value="Genomic_DNA"/>
</dbReference>
<proteinExistence type="predicted"/>
<evidence type="ECO:0000313" key="2">
    <source>
        <dbReference type="EMBL" id="CEM30493.1"/>
    </source>
</evidence>
<feature type="compositionally biased region" description="Pro residues" evidence="1">
    <location>
        <begin position="890"/>
        <end position="901"/>
    </location>
</feature>
<sequence length="984" mass="105833">MVAWHEQDLASEAVASLTHAILSGQRPFTLDLTNHYGEKFSDAHVLEVVEALRQGGSQAVRRLTGVHLYGLKKVTAPVVCSLFRLISELLEEVNNLKEVELQSNGFPLTSELVHLLETLLWKTAQNTHLGKDRVPVPLNIFDMGAGTKEEPEAREAIGRWPAVRDIAPIGARLAQKRWPPVLRLDAATDVHVELLRDLYGSAETPADAACALQSVSLGGYVRDELMASFLHTLERRIGEGGEGACALEKLELKNCVHVARETAKAACSLMETVSVCRGDGNGEFEIDLSGCPQLPLEDLNEVQTKALHLFNRLPIAEAAKTGRLPSRVTLKFGQWETPEMRVKEAREIANALAAVDFDSANRDLPLQRAIAPAEDVRELRLIGFCDETSALILPAFALCMGERPLLASVVFERSPQVSGASVEAVRSLISAKAVGADSAYRQGGVETSSDGEDRRMLTLGLDGTRMGAEKRKFLHEQCCESLHIDPLVGVLSEGLFPPSIVIKGPVQPDSFRKVLQRIQKLSHSNSLDTVSPAPTPMIAEDRERESVSPCGDVSCLREIVIERVDLGDAECSSFFGSLSALMALSDAGPLLSRLTLSGLSRVSETSLASLLDVVREATKRGCAMGRRQGGVQMNLESRALETAGEAFVHFYRAVRAMNADAQLRIAALSLQTVGLPGAPPLEVLSLPPSASESAGKTVAALMRDAPDDSLKGLKTIRIVEDTAVRPLPPANALLHVTAGFEEMETDIDPVAIAEELGEDPGTLLGLHGTLQHPNVSAVSLASVIGEVRMSRSGTISASTVAELLDAYLLKERQRGATRLSLERFEVSAEVVSRWKEDERTRERERQRGFLLSSTTDDSDAEAEEGGTLAPSPALSVGSTVASPSQSPAASPAPSPPSPPCPIRQLSTASRSIYNEKVRLENGWARLAIVSAVCETNASAVPCDGPTGMSLTSRQRGHAFLRIAAALQSLTRPEFVFPNVKCGCS</sequence>
<gene>
    <name evidence="2" type="ORF">Cvel_4829</name>
</gene>
<protein>
    <submittedName>
        <fullName evidence="2">Uncharacterized protein</fullName>
    </submittedName>
</protein>
<organism evidence="2">
    <name type="scientific">Chromera velia CCMP2878</name>
    <dbReference type="NCBI Taxonomy" id="1169474"/>
    <lineage>
        <taxon>Eukaryota</taxon>
        <taxon>Sar</taxon>
        <taxon>Alveolata</taxon>
        <taxon>Colpodellida</taxon>
        <taxon>Chromeraceae</taxon>
        <taxon>Chromera</taxon>
    </lineage>
</organism>
<dbReference type="AlphaFoldDB" id="A0A0G4GKE6"/>
<feature type="region of interest" description="Disordered" evidence="1">
    <location>
        <begin position="832"/>
        <end position="902"/>
    </location>
</feature>